<organism evidence="2 3">
    <name type="scientific">Candidatus Kaiserbacteria bacterium RIFCSPHIGHO2_01_FULL_54_36</name>
    <dbReference type="NCBI Taxonomy" id="1798482"/>
    <lineage>
        <taxon>Bacteria</taxon>
        <taxon>Candidatus Kaiseribacteriota</taxon>
    </lineage>
</organism>
<dbReference type="GO" id="GO:0016020">
    <property type="term" value="C:membrane"/>
    <property type="evidence" value="ECO:0007669"/>
    <property type="project" value="InterPro"/>
</dbReference>
<accession>A0A1F6CP66</accession>
<feature type="transmembrane region" description="Helical" evidence="1">
    <location>
        <begin position="47"/>
        <end position="65"/>
    </location>
</feature>
<keyword evidence="1" id="KW-0472">Membrane</keyword>
<feature type="transmembrane region" description="Helical" evidence="1">
    <location>
        <begin position="71"/>
        <end position="90"/>
    </location>
</feature>
<evidence type="ECO:0000256" key="1">
    <source>
        <dbReference type="SAM" id="Phobius"/>
    </source>
</evidence>
<evidence type="ECO:0000313" key="2">
    <source>
        <dbReference type="EMBL" id="OGG50870.1"/>
    </source>
</evidence>
<proteinExistence type="predicted"/>
<sequence>MDWNAFGAQRLSRSYYWLYLIILLYGGLVLGLIELAFSGDTARNIDYAWNAITFASAILFGISRMHDLDKSGWYVLIPIYNTIVPLFYKGNGIDNRFGPAPKELSDKHTNILKWLLIVPLVLIGLIFFAGLALGVDFTTP</sequence>
<evidence type="ECO:0008006" key="4">
    <source>
        <dbReference type="Google" id="ProtNLM"/>
    </source>
</evidence>
<dbReference type="EMBL" id="MFKV01000006">
    <property type="protein sequence ID" value="OGG50870.1"/>
    <property type="molecule type" value="Genomic_DNA"/>
</dbReference>
<keyword evidence="1" id="KW-0812">Transmembrane</keyword>
<feature type="transmembrane region" description="Helical" evidence="1">
    <location>
        <begin position="111"/>
        <end position="135"/>
    </location>
</feature>
<dbReference type="AlphaFoldDB" id="A0A1F6CP66"/>
<dbReference type="Pfam" id="PF05656">
    <property type="entry name" value="DUF805"/>
    <property type="match status" value="1"/>
</dbReference>
<reference evidence="2 3" key="1">
    <citation type="journal article" date="2016" name="Nat. Commun.">
        <title>Thousands of microbial genomes shed light on interconnected biogeochemical processes in an aquifer system.</title>
        <authorList>
            <person name="Anantharaman K."/>
            <person name="Brown C.T."/>
            <person name="Hug L.A."/>
            <person name="Sharon I."/>
            <person name="Castelle C.J."/>
            <person name="Probst A.J."/>
            <person name="Thomas B.C."/>
            <person name="Singh A."/>
            <person name="Wilkins M.J."/>
            <person name="Karaoz U."/>
            <person name="Brodie E.L."/>
            <person name="Williams K.H."/>
            <person name="Hubbard S.S."/>
            <person name="Banfield J.F."/>
        </authorList>
    </citation>
    <scope>NUCLEOTIDE SEQUENCE [LARGE SCALE GENOMIC DNA]</scope>
</reference>
<dbReference type="STRING" id="1798482.A2763_00860"/>
<evidence type="ECO:0000313" key="3">
    <source>
        <dbReference type="Proteomes" id="UP000178370"/>
    </source>
</evidence>
<dbReference type="InterPro" id="IPR008523">
    <property type="entry name" value="DUF805"/>
</dbReference>
<feature type="transmembrane region" description="Helical" evidence="1">
    <location>
        <begin position="16"/>
        <end position="35"/>
    </location>
</feature>
<gene>
    <name evidence="2" type="ORF">A2763_00860</name>
</gene>
<keyword evidence="1" id="KW-1133">Transmembrane helix</keyword>
<dbReference type="Proteomes" id="UP000178370">
    <property type="component" value="Unassembled WGS sequence"/>
</dbReference>
<protein>
    <recommendedName>
        <fullName evidence="4">DUF805 domain-containing protein</fullName>
    </recommendedName>
</protein>
<comment type="caution">
    <text evidence="2">The sequence shown here is derived from an EMBL/GenBank/DDBJ whole genome shotgun (WGS) entry which is preliminary data.</text>
</comment>
<name>A0A1F6CP66_9BACT</name>